<keyword evidence="15" id="KW-0675">Receptor</keyword>
<sequence>MPIRTSRLRDAVVLAIVAGACTSGNALAQDAQPAASPDATQLDTVTVTGSRIAIPGLTTNSPVTTIERDEIDRNQPVAAEDFLKQLPSAVPAIGSGTNNGTGGGATLDLRGIGSQRTLVLVDGRRMVPFNLDGVVDTNVIPVGLIQSVDLVTGGASAVYGADAVAGVANFILRRDFEGLELRASHGQSSKGDAARQNIDVTMGANLDDGRGNVALSLSRTQADPLLQGARPYGRQSLSSVTGLPEGSFTTVPSYFEAFNPDGGGDGLFGQIDPSTGLLTDDVATFNFNPKNYYQTPLDRHQATALARYDITDNHEAYAQVFYTRSDVGSSLAESGIFFETLDVPIGNAFIPQPLRQQLCTEFGIADCTQGNTTAIPLTIARRITEFGPRLNDFKNKTFQFTAGLRGDLGDNWRYDTYYTRGEADQTQLLINWGSLSKVRQALAAVDADACLDPSNGCVPLDVFGPEGSITPEMAAFINLDAITLQSVEQEVMSGSVSGDLGDFKMPWADYPIGVAFGLEHRRATASIKSDASLQIAGEVMGTGAPSIDQTGRFSLSEAYGELLLPIVSGQPGIHALTLEAGYRHSDFKVGANSEDYGTFKYGLEWAPIESLRFRGMAQRATRAPNINELFLPETTGLDNLAVDPCAGPGLNPANAGTPGTLENLCVQTGVPQARLGSLQQPSAGQANVLIGGNPALSPEKADTRTVGLVWQPAWQNDFALTLDYWKIEVDETISSQSIDDVINGCYSTALNPDRAFNDDCALVGRDPGNGSFNGSGAQGVALLLSNLGRIKTDGYDLGLRYGFGLPDAWGRLDLALDATKVNSRRFQATPTSVDRECVGLYSNSCGVGTYDFKSNLRAAWTIDQLELSLGWRYLSGIDEESRGEAGFLPAYSSIDAYSYFDLGVAYTAPFNARFQLTVNNLTDKQPPIVGNSIGSTTDNSGNTFPQYYDVLGRFVTLGVTFKF</sequence>
<evidence type="ECO:0000259" key="14">
    <source>
        <dbReference type="Pfam" id="PF07715"/>
    </source>
</evidence>
<keyword evidence="5 12" id="KW-0732">Signal</keyword>
<evidence type="ECO:0000313" key="16">
    <source>
        <dbReference type="Proteomes" id="UP001358324"/>
    </source>
</evidence>
<feature type="domain" description="TonB-dependent receptor plug" evidence="14">
    <location>
        <begin position="58"/>
        <end position="167"/>
    </location>
</feature>
<keyword evidence="16" id="KW-1185">Reference proteome</keyword>
<dbReference type="Proteomes" id="UP001358324">
    <property type="component" value="Unassembled WGS sequence"/>
</dbReference>
<evidence type="ECO:0000256" key="1">
    <source>
        <dbReference type="ARBA" id="ARBA00004571"/>
    </source>
</evidence>
<dbReference type="PANTHER" id="PTHR47234">
    <property type="match status" value="1"/>
</dbReference>
<evidence type="ECO:0000256" key="3">
    <source>
        <dbReference type="ARBA" id="ARBA00022452"/>
    </source>
</evidence>
<name>A0ABU7WFM1_9GAMM</name>
<dbReference type="InterPro" id="IPR036942">
    <property type="entry name" value="Beta-barrel_TonB_sf"/>
</dbReference>
<protein>
    <submittedName>
        <fullName evidence="15">TonB-dependent receptor</fullName>
    </submittedName>
</protein>
<organism evidence="15 16">
    <name type="scientific">Luteimonas flava</name>
    <dbReference type="NCBI Taxonomy" id="3115822"/>
    <lineage>
        <taxon>Bacteria</taxon>
        <taxon>Pseudomonadati</taxon>
        <taxon>Pseudomonadota</taxon>
        <taxon>Gammaproteobacteria</taxon>
        <taxon>Lysobacterales</taxon>
        <taxon>Lysobacteraceae</taxon>
        <taxon>Luteimonas</taxon>
    </lineage>
</organism>
<gene>
    <name evidence="15" type="ORF">V3391_11210</name>
</gene>
<keyword evidence="3 9" id="KW-1134">Transmembrane beta strand</keyword>
<evidence type="ECO:0000256" key="10">
    <source>
        <dbReference type="PROSITE-ProRule" id="PRU10143"/>
    </source>
</evidence>
<dbReference type="InterPro" id="IPR010916">
    <property type="entry name" value="TonB_box_CS"/>
</dbReference>
<dbReference type="PROSITE" id="PS00430">
    <property type="entry name" value="TONB_DEPENDENT_REC_1"/>
    <property type="match status" value="1"/>
</dbReference>
<evidence type="ECO:0000256" key="9">
    <source>
        <dbReference type="PROSITE-ProRule" id="PRU01360"/>
    </source>
</evidence>
<dbReference type="InterPro" id="IPR039426">
    <property type="entry name" value="TonB-dep_rcpt-like"/>
</dbReference>
<comment type="caution">
    <text evidence="15">The sequence shown here is derived from an EMBL/GenBank/DDBJ whole genome shotgun (WGS) entry which is preliminary data.</text>
</comment>
<keyword evidence="4 9" id="KW-0812">Transmembrane</keyword>
<dbReference type="PROSITE" id="PS52016">
    <property type="entry name" value="TONB_DEPENDENT_REC_3"/>
    <property type="match status" value="1"/>
</dbReference>
<keyword evidence="6 10" id="KW-0798">TonB box</keyword>
<accession>A0ABU7WFM1</accession>
<feature type="signal peptide" evidence="12">
    <location>
        <begin position="1"/>
        <end position="28"/>
    </location>
</feature>
<evidence type="ECO:0000256" key="11">
    <source>
        <dbReference type="RuleBase" id="RU003357"/>
    </source>
</evidence>
<evidence type="ECO:0000256" key="8">
    <source>
        <dbReference type="ARBA" id="ARBA00023237"/>
    </source>
</evidence>
<reference evidence="15 16" key="1">
    <citation type="submission" date="2024-01" db="EMBL/GenBank/DDBJ databases">
        <title>Novel species of the genus Luteimonas isolated from rivers.</title>
        <authorList>
            <person name="Lu H."/>
        </authorList>
    </citation>
    <scope>NUCLEOTIDE SEQUENCE [LARGE SCALE GENOMIC DNA]</scope>
    <source>
        <strain evidence="15 16">SMYT11W</strain>
    </source>
</reference>
<dbReference type="InterPro" id="IPR000531">
    <property type="entry name" value="Beta-barrel_TonB"/>
</dbReference>
<evidence type="ECO:0000259" key="13">
    <source>
        <dbReference type="Pfam" id="PF00593"/>
    </source>
</evidence>
<dbReference type="PANTHER" id="PTHR47234:SF2">
    <property type="entry name" value="TONB-DEPENDENT RECEPTOR"/>
    <property type="match status" value="1"/>
</dbReference>
<proteinExistence type="inferred from homology"/>
<dbReference type="RefSeq" id="WP_332078489.1">
    <property type="nucleotide sequence ID" value="NZ_JAZHBM010000002.1"/>
</dbReference>
<evidence type="ECO:0000256" key="5">
    <source>
        <dbReference type="ARBA" id="ARBA00022729"/>
    </source>
</evidence>
<dbReference type="Gene3D" id="2.170.130.10">
    <property type="entry name" value="TonB-dependent receptor, plug domain"/>
    <property type="match status" value="1"/>
</dbReference>
<evidence type="ECO:0000256" key="2">
    <source>
        <dbReference type="ARBA" id="ARBA00022448"/>
    </source>
</evidence>
<dbReference type="SUPFAM" id="SSF56935">
    <property type="entry name" value="Porins"/>
    <property type="match status" value="1"/>
</dbReference>
<comment type="subcellular location">
    <subcellularLocation>
        <location evidence="1 9">Cell outer membrane</location>
        <topology evidence="1 9">Multi-pass membrane protein</topology>
    </subcellularLocation>
</comment>
<dbReference type="Gene3D" id="2.40.170.20">
    <property type="entry name" value="TonB-dependent receptor, beta-barrel domain"/>
    <property type="match status" value="1"/>
</dbReference>
<dbReference type="EMBL" id="JAZHBM010000002">
    <property type="protein sequence ID" value="MEF3082772.1"/>
    <property type="molecule type" value="Genomic_DNA"/>
</dbReference>
<feature type="domain" description="TonB-dependent receptor-like beta-barrel" evidence="13">
    <location>
        <begin position="385"/>
        <end position="921"/>
    </location>
</feature>
<evidence type="ECO:0000256" key="12">
    <source>
        <dbReference type="SAM" id="SignalP"/>
    </source>
</evidence>
<feature type="short sequence motif" description="TonB box" evidence="10">
    <location>
        <begin position="44"/>
        <end position="50"/>
    </location>
</feature>
<keyword evidence="2 9" id="KW-0813">Transport</keyword>
<dbReference type="PROSITE" id="PS51257">
    <property type="entry name" value="PROKAR_LIPOPROTEIN"/>
    <property type="match status" value="1"/>
</dbReference>
<dbReference type="Pfam" id="PF07715">
    <property type="entry name" value="Plug"/>
    <property type="match status" value="1"/>
</dbReference>
<evidence type="ECO:0000313" key="15">
    <source>
        <dbReference type="EMBL" id="MEF3082772.1"/>
    </source>
</evidence>
<evidence type="ECO:0000256" key="6">
    <source>
        <dbReference type="ARBA" id="ARBA00023077"/>
    </source>
</evidence>
<dbReference type="Pfam" id="PF00593">
    <property type="entry name" value="TonB_dep_Rec_b-barrel"/>
    <property type="match status" value="1"/>
</dbReference>
<dbReference type="InterPro" id="IPR037066">
    <property type="entry name" value="Plug_dom_sf"/>
</dbReference>
<dbReference type="InterPro" id="IPR012910">
    <property type="entry name" value="Plug_dom"/>
</dbReference>
<keyword evidence="8 9" id="KW-0998">Cell outer membrane</keyword>
<evidence type="ECO:0000256" key="7">
    <source>
        <dbReference type="ARBA" id="ARBA00023136"/>
    </source>
</evidence>
<keyword evidence="7 9" id="KW-0472">Membrane</keyword>
<feature type="chain" id="PRO_5045373262" evidence="12">
    <location>
        <begin position="29"/>
        <end position="963"/>
    </location>
</feature>
<comment type="similarity">
    <text evidence="9 11">Belongs to the TonB-dependent receptor family.</text>
</comment>
<evidence type="ECO:0000256" key="4">
    <source>
        <dbReference type="ARBA" id="ARBA00022692"/>
    </source>
</evidence>